<keyword evidence="2" id="KW-1185">Reference proteome</keyword>
<protein>
    <submittedName>
        <fullName evidence="1">Uncharacterized protein</fullName>
    </submittedName>
</protein>
<sequence length="70" mass="7621">MRNAAAKAQTQPSRKNAGEKPWCTRVLIIYRKKHDIFAKGLLTFSGWSAYNPVTDEGGGAAGDEVLVSKI</sequence>
<evidence type="ECO:0000313" key="2">
    <source>
        <dbReference type="Proteomes" id="UP001241472"/>
    </source>
</evidence>
<feature type="non-terminal residue" evidence="1">
    <location>
        <position position="70"/>
    </location>
</feature>
<evidence type="ECO:0000313" key="1">
    <source>
        <dbReference type="EMBL" id="MDP9840729.1"/>
    </source>
</evidence>
<reference evidence="1 2" key="1">
    <citation type="submission" date="2023-07" db="EMBL/GenBank/DDBJ databases">
        <title>Sorghum-associated microbial communities from plants grown in Nebraska, USA.</title>
        <authorList>
            <person name="Schachtman D."/>
        </authorList>
    </citation>
    <scope>NUCLEOTIDE SEQUENCE [LARGE SCALE GENOMIC DNA]</scope>
    <source>
        <strain evidence="1 2">DS1307</strain>
    </source>
</reference>
<accession>A0ABT9Q437</accession>
<comment type="caution">
    <text evidence="1">The sequence shown here is derived from an EMBL/GenBank/DDBJ whole genome shotgun (WGS) entry which is preliminary data.</text>
</comment>
<gene>
    <name evidence="1" type="ORF">J2T09_005517</name>
</gene>
<dbReference type="EMBL" id="JAUSRF010000035">
    <property type="protein sequence ID" value="MDP9840729.1"/>
    <property type="molecule type" value="Genomic_DNA"/>
</dbReference>
<organism evidence="1 2">
    <name type="scientific">Neorhizobium huautlense</name>
    <dbReference type="NCBI Taxonomy" id="67774"/>
    <lineage>
        <taxon>Bacteria</taxon>
        <taxon>Pseudomonadati</taxon>
        <taxon>Pseudomonadota</taxon>
        <taxon>Alphaproteobacteria</taxon>
        <taxon>Hyphomicrobiales</taxon>
        <taxon>Rhizobiaceae</taxon>
        <taxon>Rhizobium/Agrobacterium group</taxon>
        <taxon>Neorhizobium</taxon>
    </lineage>
</organism>
<proteinExistence type="predicted"/>
<dbReference type="RefSeq" id="WP_306840223.1">
    <property type="nucleotide sequence ID" value="NZ_JAUSRF010000035.1"/>
</dbReference>
<name>A0ABT9Q437_9HYPH</name>
<dbReference type="Proteomes" id="UP001241472">
    <property type="component" value="Unassembled WGS sequence"/>
</dbReference>